<sequence length="293" mass="32237">MQNLLLQTTIEGDPDDWNISRFSHLKAFLEGLRDDDGQPAFRVTARNRDPLGKADAVLARLHESDFHQLWLFAVDTGDGLTEEDCDGISQFRQRGGGMLVTRDHMDLGSSICTLGGVGAAHHFHTRNPDPDPSRCCVDDRDTTYISWPNYHSGANGDFQHVQSVGDVHPVLRDPHSDAGVIRYLPAHPHEGAVGAPPGDETSRVILQGRSQATGREFNLAVAFEQSDQGGRAIAQSTFHHFADYNWDTAAGCPSFVSEAPGDGMIRFPEALRSTRQYVRNVAFWLGGVHERPA</sequence>
<protein>
    <recommendedName>
        <fullName evidence="3">ThuA-like domain-containing protein</fullName>
    </recommendedName>
</protein>
<gene>
    <name evidence="1" type="ORF">J2T07_001585</name>
</gene>
<organism evidence="1 2">
    <name type="scientific">Luteibacter jiangsuensis</name>
    <dbReference type="NCBI Taxonomy" id="637577"/>
    <lineage>
        <taxon>Bacteria</taxon>
        <taxon>Pseudomonadati</taxon>
        <taxon>Pseudomonadota</taxon>
        <taxon>Gammaproteobacteria</taxon>
        <taxon>Lysobacterales</taxon>
        <taxon>Rhodanobacteraceae</taxon>
        <taxon>Luteibacter</taxon>
    </lineage>
</organism>
<dbReference type="EMBL" id="JAUSSK010000002">
    <property type="protein sequence ID" value="MDQ0009408.1"/>
    <property type="molecule type" value="Genomic_DNA"/>
</dbReference>
<accession>A0ABT9SWN2</accession>
<dbReference type="Proteomes" id="UP001237737">
    <property type="component" value="Unassembled WGS sequence"/>
</dbReference>
<dbReference type="RefSeq" id="WP_306848793.1">
    <property type="nucleotide sequence ID" value="NZ_JAUSSK010000002.1"/>
</dbReference>
<evidence type="ECO:0000313" key="1">
    <source>
        <dbReference type="EMBL" id="MDQ0009408.1"/>
    </source>
</evidence>
<name>A0ABT9SWN2_9GAMM</name>
<keyword evidence="2" id="KW-1185">Reference proteome</keyword>
<comment type="caution">
    <text evidence="1">The sequence shown here is derived from an EMBL/GenBank/DDBJ whole genome shotgun (WGS) entry which is preliminary data.</text>
</comment>
<proteinExistence type="predicted"/>
<reference evidence="1 2" key="1">
    <citation type="submission" date="2023-07" db="EMBL/GenBank/DDBJ databases">
        <title>Sorghum-associated microbial communities from plants grown in Nebraska, USA.</title>
        <authorList>
            <person name="Schachtman D."/>
        </authorList>
    </citation>
    <scope>NUCLEOTIDE SEQUENCE [LARGE SCALE GENOMIC DNA]</scope>
    <source>
        <strain evidence="1 2">CC60</strain>
    </source>
</reference>
<evidence type="ECO:0008006" key="3">
    <source>
        <dbReference type="Google" id="ProtNLM"/>
    </source>
</evidence>
<evidence type="ECO:0000313" key="2">
    <source>
        <dbReference type="Proteomes" id="UP001237737"/>
    </source>
</evidence>